<dbReference type="AlphaFoldDB" id="A0A6N9NP21"/>
<dbReference type="NCBIfam" id="TIGR04183">
    <property type="entry name" value="Por_Secre_tail"/>
    <property type="match status" value="1"/>
</dbReference>
<keyword evidence="5" id="KW-1185">Reference proteome</keyword>
<organism evidence="4 5">
    <name type="scientific">Acidiluteibacter ferrifornacis</name>
    <dbReference type="NCBI Taxonomy" id="2692424"/>
    <lineage>
        <taxon>Bacteria</taxon>
        <taxon>Pseudomonadati</taxon>
        <taxon>Bacteroidota</taxon>
        <taxon>Flavobacteriia</taxon>
        <taxon>Flavobacteriales</taxon>
        <taxon>Cryomorphaceae</taxon>
        <taxon>Acidiluteibacter</taxon>
    </lineage>
</organism>
<dbReference type="Pfam" id="PF18962">
    <property type="entry name" value="Por_Secre_tail"/>
    <property type="match status" value="1"/>
</dbReference>
<evidence type="ECO:0000256" key="2">
    <source>
        <dbReference type="SAM" id="SignalP"/>
    </source>
</evidence>
<evidence type="ECO:0000259" key="3">
    <source>
        <dbReference type="Pfam" id="PF18962"/>
    </source>
</evidence>
<proteinExistence type="predicted"/>
<comment type="caution">
    <text evidence="4">The sequence shown here is derived from an EMBL/GenBank/DDBJ whole genome shotgun (WGS) entry which is preliminary data.</text>
</comment>
<sequence>MKNITLIASLLMTSLCSIAQQTVGIFQNDSTSLNGYTLFAPLYSNETFLVDNCGELVNKWSASPYTPGPAVYLLEDGSLLKTGKITTGSIITGGSGGQLEIYNWNDSLTWSYTFDSPTERQHHDVTPLPNGNILVLSWDVKSRNDAVAAGLDITHYDGELWSEKVTEIKPIGSDSIAVIWEWYLWDHIVQDIDNTKPNFGAIQQNPQKVDLNYFNNNGVSKDYFHINALDYNPDLDQIILCVRNYDEFWIIDHSTTTAQAATSSGGKSGKGGDLLYRWGNPEAYGRGDINDKKLFGPHNPNWIKKGYRDEGKIMVFNNGFNRTNQISTVEIIAPTLDTSNNYKFLPDNTFAPAQPDWIYQMPVFVDFVSGASRLSNGNTFITSGPDAHFYELDNQDQVVWDFVSPADRNNTYVSQGDLPIANSVFKAIRYAEDYSAFTNRTITSQGPLELNPSPTNCVIYGKTIVGIDEKLESVFEVQVIQNPIADQLRIENKTNAMVNIQVIDLLGRELVNLETADQLITIPASNWKQQMYVVVVRQNNQVHQQKIIKRK</sequence>
<evidence type="ECO:0000256" key="1">
    <source>
        <dbReference type="ARBA" id="ARBA00022729"/>
    </source>
</evidence>
<dbReference type="InterPro" id="IPR053143">
    <property type="entry name" value="Arylsulfate_ST"/>
</dbReference>
<dbReference type="PANTHER" id="PTHR35340:SF5">
    <property type="entry name" value="ASST-DOMAIN-CONTAINING PROTEIN"/>
    <property type="match status" value="1"/>
</dbReference>
<dbReference type="Pfam" id="PF05935">
    <property type="entry name" value="Arylsulfotrans"/>
    <property type="match status" value="1"/>
</dbReference>
<dbReference type="EMBL" id="WWNE01000012">
    <property type="protein sequence ID" value="NBG67141.1"/>
    <property type="molecule type" value="Genomic_DNA"/>
</dbReference>
<name>A0A6N9NP21_9FLAO</name>
<evidence type="ECO:0000313" key="4">
    <source>
        <dbReference type="EMBL" id="NBG67141.1"/>
    </source>
</evidence>
<evidence type="ECO:0000313" key="5">
    <source>
        <dbReference type="Proteomes" id="UP000470771"/>
    </source>
</evidence>
<feature type="chain" id="PRO_5026733322" evidence="2">
    <location>
        <begin position="20"/>
        <end position="551"/>
    </location>
</feature>
<dbReference type="InterPro" id="IPR026444">
    <property type="entry name" value="Secre_tail"/>
</dbReference>
<dbReference type="GO" id="GO:0004062">
    <property type="term" value="F:aryl sulfotransferase activity"/>
    <property type="evidence" value="ECO:0007669"/>
    <property type="project" value="InterPro"/>
</dbReference>
<feature type="domain" description="Secretion system C-terminal sorting" evidence="3">
    <location>
        <begin position="482"/>
        <end position="548"/>
    </location>
</feature>
<dbReference type="RefSeq" id="WP_160634086.1">
    <property type="nucleotide sequence ID" value="NZ_WWNE01000012.1"/>
</dbReference>
<dbReference type="Proteomes" id="UP000470771">
    <property type="component" value="Unassembled WGS sequence"/>
</dbReference>
<feature type="signal peptide" evidence="2">
    <location>
        <begin position="1"/>
        <end position="19"/>
    </location>
</feature>
<reference evidence="4 5" key="1">
    <citation type="submission" date="2019-12" db="EMBL/GenBank/DDBJ databases">
        <authorList>
            <person name="Zhao J."/>
        </authorList>
    </citation>
    <scope>NUCLEOTIDE SEQUENCE [LARGE SCALE GENOMIC DNA]</scope>
    <source>
        <strain evidence="4 5">S-15</strain>
    </source>
</reference>
<accession>A0A6N9NP21</accession>
<dbReference type="InterPro" id="IPR010262">
    <property type="entry name" value="Arylsulfotransferase_bact"/>
</dbReference>
<protein>
    <submittedName>
        <fullName evidence="4">T9SS type A sorting domain-containing protein</fullName>
    </submittedName>
</protein>
<dbReference type="PANTHER" id="PTHR35340">
    <property type="entry name" value="PQQ ENZYME REPEAT PROTEIN-RELATED"/>
    <property type="match status" value="1"/>
</dbReference>
<keyword evidence="1 2" id="KW-0732">Signal</keyword>
<gene>
    <name evidence="4" type="ORF">GQN54_13510</name>
</gene>